<evidence type="ECO:0000313" key="1">
    <source>
        <dbReference type="EMBL" id="KAJ0097843.1"/>
    </source>
</evidence>
<organism evidence="1 2">
    <name type="scientific">Pistacia atlantica</name>
    <dbReference type="NCBI Taxonomy" id="434234"/>
    <lineage>
        <taxon>Eukaryota</taxon>
        <taxon>Viridiplantae</taxon>
        <taxon>Streptophyta</taxon>
        <taxon>Embryophyta</taxon>
        <taxon>Tracheophyta</taxon>
        <taxon>Spermatophyta</taxon>
        <taxon>Magnoliopsida</taxon>
        <taxon>eudicotyledons</taxon>
        <taxon>Gunneridae</taxon>
        <taxon>Pentapetalae</taxon>
        <taxon>rosids</taxon>
        <taxon>malvids</taxon>
        <taxon>Sapindales</taxon>
        <taxon>Anacardiaceae</taxon>
        <taxon>Pistacia</taxon>
    </lineage>
</organism>
<name>A0ACC1BFW9_9ROSI</name>
<proteinExistence type="predicted"/>
<dbReference type="Proteomes" id="UP001164250">
    <property type="component" value="Chromosome 5"/>
</dbReference>
<evidence type="ECO:0000313" key="2">
    <source>
        <dbReference type="Proteomes" id="UP001164250"/>
    </source>
</evidence>
<protein>
    <submittedName>
        <fullName evidence="1">Uncharacterized protein</fullName>
    </submittedName>
</protein>
<reference evidence="2" key="1">
    <citation type="journal article" date="2023" name="G3 (Bethesda)">
        <title>Genome assembly and association tests identify interacting loci associated with vigor, precocity, and sex in interspecific pistachio rootstocks.</title>
        <authorList>
            <person name="Palmer W."/>
            <person name="Jacygrad E."/>
            <person name="Sagayaradj S."/>
            <person name="Cavanaugh K."/>
            <person name="Han R."/>
            <person name="Bertier L."/>
            <person name="Beede B."/>
            <person name="Kafkas S."/>
            <person name="Golino D."/>
            <person name="Preece J."/>
            <person name="Michelmore R."/>
        </authorList>
    </citation>
    <scope>NUCLEOTIDE SEQUENCE [LARGE SCALE GENOMIC DNA]</scope>
</reference>
<accession>A0ACC1BFW9</accession>
<comment type="caution">
    <text evidence="1">The sequence shown here is derived from an EMBL/GenBank/DDBJ whole genome shotgun (WGS) entry which is preliminary data.</text>
</comment>
<sequence>MEKWVLVLFLLWIILVAHPSSKISASMEGDALYSLRSNLQDPNNVLQSWDPTVGNPCTWFHVTCNSENSVIRVDLGNAALSGELVPELGQLKNLQVPDSRLNNNSLSGSIPMSLTTIVSLEVLDLSNNRLSGSVPDNGSFFLVTLISFANNLDLCGRVTGKPCPGSPLFAPPPPFIPPAKVSSLGENSPTAAIAGGVAAGAALLFAALAVGFAYWQPRKPQGCFFDAAVEEDPEVQLGQLKRYSFQELQFATNNFSKKNILGRGGFGKVYMGCLADGTLVAVKRLKEERTPGGEIQFQTEVELRSLAVHRNLVPLRGFCMTSNERLLVYPYMANGSVASCLRELVTGQRAFDLGRFANDDDVMLLDWFKGLLNERRLDRLVDPDLENNYIEIEVEQLFQLALLCAQASPLERPKMSEVVRMLEGDGLVAKWDEWRNIEVARHELERIHRNTLFGHGSFTIPKIFVL</sequence>
<dbReference type="EMBL" id="CM047901">
    <property type="protein sequence ID" value="KAJ0097843.1"/>
    <property type="molecule type" value="Genomic_DNA"/>
</dbReference>
<gene>
    <name evidence="1" type="ORF">Patl1_27555</name>
</gene>
<keyword evidence="2" id="KW-1185">Reference proteome</keyword>